<reference evidence="8" key="1">
    <citation type="submission" date="2020-12" db="UniProtKB">
        <authorList>
            <consortium name="WormBaseParasite"/>
        </authorList>
    </citation>
    <scope>IDENTIFICATION</scope>
    <source>
        <strain evidence="8">MHco3</strain>
    </source>
</reference>
<evidence type="ECO:0000313" key="7">
    <source>
        <dbReference type="Proteomes" id="UP000025227"/>
    </source>
</evidence>
<evidence type="ECO:0000256" key="5">
    <source>
        <dbReference type="SAM" id="MobiDB-lite"/>
    </source>
</evidence>
<keyword evidence="1" id="KW-0479">Metal-binding</keyword>
<name>A0A7I5EBS1_HAECO</name>
<dbReference type="AlphaFoldDB" id="A0A7I5EBS1"/>
<dbReference type="Proteomes" id="UP000025227">
    <property type="component" value="Unplaced"/>
</dbReference>
<sequence length="890" mass="102524">MKILIFEKSTLRLILTGPLDSPRIFDLKLRLLLKSCRSDHPLWWTKPGCAEGKRSRRKRLGSTVVPGAALSCIMKTVEDPANVLSKKGKDRLLSKVPVLCADNFVPDVMYSLEKRNRWKEANPANILDGVDNDEVSAQVVVAKTSFPANYFKDRTVFGVHELNGDGEMVSKTAGGQGASLSSLTSPQRPKHRQRRRNQRSNVIEEDQKSEVEAVTSGKAQIRYLIMHEKPGYYGRHVRGNADRTLWKTSRARRLSLSDSELTISEVEESEQIDDDEYEQKRDKKFNLGDFMTDTAVRRPRGVKNWNLSMSYEMIDLPESDKARPFDLVDITSIPKGFFEFLYIDTTNWKDFNFVQQVEDLKRKRYKVRWLDRNQQRVAIDATNAVEKSGSYDGEPTIFVIIERCFKNNKPVSFLKIHLNSSMSSKKNLDWLTFKYLTKGNWSDIESAVERIVRFPQIHREWFEERLDDTLQVAHSNGHLLMFNPKQFIGKTHRISHKHMESMLREQVDADSFENLSMEELNGDFHNETNFPSSCSTFDTLPSIPLGVKCCDCGSNRTNYLYEMDDCWMCRQCVAQLAVRQIRAGCVPVNLPFAVSSNTTCYDVLPSILPLPLFNFYTKYAAKELIKQSMGNIVLDECPGCRQAVEIFRPNEYNCAECECGIVWCTQCKKEPHWPMTCETAAEWRTRWKCRKLSEDSRSRRLREIVCSCLGPPIVFDESAEYAECENCQTAFNPQHMYQVPYRGRRYRYGKFPAVKDSILPDIHVPRIKNEIVEICEKARALRFGVAHVSEMERACRSLENTGPYVSGCRDRVLTALYIIEYGTAWVHMQKSLPDRVALKAKLAQLIRQYEELLNASNFQWPNFSKSLQSLDDSTQKMIDLIKKNLQMCST</sequence>
<evidence type="ECO:0000256" key="2">
    <source>
        <dbReference type="ARBA" id="ARBA00022771"/>
    </source>
</evidence>
<organism evidence="7 8">
    <name type="scientific">Haemonchus contortus</name>
    <name type="common">Barber pole worm</name>
    <dbReference type="NCBI Taxonomy" id="6289"/>
    <lineage>
        <taxon>Eukaryota</taxon>
        <taxon>Metazoa</taxon>
        <taxon>Ecdysozoa</taxon>
        <taxon>Nematoda</taxon>
        <taxon>Chromadorea</taxon>
        <taxon>Rhabditida</taxon>
        <taxon>Rhabditina</taxon>
        <taxon>Rhabditomorpha</taxon>
        <taxon>Strongyloidea</taxon>
        <taxon>Trichostrongylidae</taxon>
        <taxon>Haemonchus</taxon>
    </lineage>
</organism>
<dbReference type="OrthoDB" id="5786205at2759"/>
<dbReference type="PANTHER" id="PTHR31063">
    <property type="entry name" value="PROTEIN CBG08668"/>
    <property type="match status" value="1"/>
</dbReference>
<feature type="region of interest" description="Disordered" evidence="5">
    <location>
        <begin position="168"/>
        <end position="209"/>
    </location>
</feature>
<evidence type="ECO:0000313" key="8">
    <source>
        <dbReference type="WBParaSite" id="HCON_00127292-00001"/>
    </source>
</evidence>
<evidence type="ECO:0000259" key="6">
    <source>
        <dbReference type="Pfam" id="PF01485"/>
    </source>
</evidence>
<keyword evidence="3" id="KW-0833">Ubl conjugation pathway</keyword>
<evidence type="ECO:0000256" key="4">
    <source>
        <dbReference type="ARBA" id="ARBA00022833"/>
    </source>
</evidence>
<feature type="domain" description="IBR" evidence="6">
    <location>
        <begin position="616"/>
        <end position="677"/>
    </location>
</feature>
<dbReference type="CDD" id="cd20335">
    <property type="entry name" value="BRcat_RBR"/>
    <property type="match status" value="1"/>
</dbReference>
<keyword evidence="2" id="KW-0863">Zinc-finger</keyword>
<accession>A0A7I5EBS1</accession>
<dbReference type="SUPFAM" id="SSF57850">
    <property type="entry name" value="RING/U-box"/>
    <property type="match status" value="1"/>
</dbReference>
<dbReference type="OMA" id="LYEMDDC"/>
<dbReference type="Pfam" id="PF01485">
    <property type="entry name" value="IBR"/>
    <property type="match status" value="1"/>
</dbReference>
<dbReference type="PANTHER" id="PTHR31063:SF3">
    <property type="entry name" value="ENHANCER OF POLYCOMB-LIKE PROTEIN"/>
    <property type="match status" value="1"/>
</dbReference>
<keyword evidence="7" id="KW-1185">Reference proteome</keyword>
<protein>
    <submittedName>
        <fullName evidence="8">AAA domain-containing protein</fullName>
    </submittedName>
</protein>
<keyword evidence="4" id="KW-0862">Zinc</keyword>
<evidence type="ECO:0000256" key="3">
    <source>
        <dbReference type="ARBA" id="ARBA00022786"/>
    </source>
</evidence>
<feature type="compositionally biased region" description="Basic residues" evidence="5">
    <location>
        <begin position="188"/>
        <end position="198"/>
    </location>
</feature>
<dbReference type="InterPro" id="IPR002867">
    <property type="entry name" value="IBR_dom"/>
</dbReference>
<evidence type="ECO:0000256" key="1">
    <source>
        <dbReference type="ARBA" id="ARBA00022723"/>
    </source>
</evidence>
<dbReference type="WBParaSite" id="HCON_00127292-00001">
    <property type="protein sequence ID" value="HCON_00127292-00001"/>
    <property type="gene ID" value="HCON_00127292"/>
</dbReference>
<proteinExistence type="predicted"/>
<dbReference type="GO" id="GO:0008270">
    <property type="term" value="F:zinc ion binding"/>
    <property type="evidence" value="ECO:0007669"/>
    <property type="project" value="UniProtKB-KW"/>
</dbReference>